<dbReference type="Gene3D" id="3.40.630.30">
    <property type="match status" value="1"/>
</dbReference>
<dbReference type="GO" id="GO:0016747">
    <property type="term" value="F:acyltransferase activity, transferring groups other than amino-acyl groups"/>
    <property type="evidence" value="ECO:0007669"/>
    <property type="project" value="InterPro"/>
</dbReference>
<comment type="caution">
    <text evidence="2">The sequence shown here is derived from an EMBL/GenBank/DDBJ whole genome shotgun (WGS) entry which is preliminary data.</text>
</comment>
<accession>A0A5D6WSA7</accession>
<keyword evidence="3" id="KW-1185">Reference proteome</keyword>
<dbReference type="PROSITE" id="PS51186">
    <property type="entry name" value="GNAT"/>
    <property type="match status" value="1"/>
</dbReference>
<evidence type="ECO:0000313" key="2">
    <source>
        <dbReference type="EMBL" id="TYZ29999.1"/>
    </source>
</evidence>
<evidence type="ECO:0000313" key="3">
    <source>
        <dbReference type="Proteomes" id="UP000322783"/>
    </source>
</evidence>
<protein>
    <submittedName>
        <fullName evidence="2">GNAT family N-acetyltransferase</fullName>
    </submittedName>
</protein>
<sequence length="171" mass="19899">MTWRLSDQFGWQKEKKCVGYMVVLRHFALYDAATIQKKRYPAKARAEMEQLIREWNEKTYSGRKFAMLAIVHDDEIVGYCSWFEHSKSVVSFGVEIWEGERKKGYAFMALAQLELCVRGKGFAIVQDQVRADNIASIRLHEKLQFETDGYIYKNQKGGDVLLFLKPLTTES</sequence>
<dbReference type="Proteomes" id="UP000322783">
    <property type="component" value="Unassembled WGS sequence"/>
</dbReference>
<gene>
    <name evidence="2" type="ORF">FZ041_03560</name>
</gene>
<reference evidence="2 3" key="1">
    <citation type="submission" date="2019-08" db="EMBL/GenBank/DDBJ databases">
        <title>Selenomonas sp. mPRGC5 and Selenomonas sp. mPRGC8 isolated from ruminal fluid of dairy goat (Capra hircus).</title>
        <authorList>
            <person name="Poothong S."/>
            <person name="Nuengjamnong C."/>
            <person name="Tanasupawat S."/>
        </authorList>
    </citation>
    <scope>NUCLEOTIDE SEQUENCE [LARGE SCALE GENOMIC DNA]</scope>
    <source>
        <strain evidence="3">mPRGC8</strain>
    </source>
</reference>
<dbReference type="SUPFAM" id="SSF55729">
    <property type="entry name" value="Acyl-CoA N-acyltransferases (Nat)"/>
    <property type="match status" value="1"/>
</dbReference>
<name>A0A5D6WSA7_9FIRM</name>
<dbReference type="InterPro" id="IPR016181">
    <property type="entry name" value="Acyl_CoA_acyltransferase"/>
</dbReference>
<dbReference type="EMBL" id="VTOZ01000005">
    <property type="protein sequence ID" value="TYZ29999.1"/>
    <property type="molecule type" value="Genomic_DNA"/>
</dbReference>
<dbReference type="InterPro" id="IPR000182">
    <property type="entry name" value="GNAT_dom"/>
</dbReference>
<feature type="domain" description="N-acetyltransferase" evidence="1">
    <location>
        <begin position="22"/>
        <end position="168"/>
    </location>
</feature>
<dbReference type="Pfam" id="PF13302">
    <property type="entry name" value="Acetyltransf_3"/>
    <property type="match status" value="1"/>
</dbReference>
<dbReference type="RefSeq" id="WP_149188549.1">
    <property type="nucleotide sequence ID" value="NZ_VTOZ01000005.1"/>
</dbReference>
<evidence type="ECO:0000259" key="1">
    <source>
        <dbReference type="PROSITE" id="PS51186"/>
    </source>
</evidence>
<keyword evidence="2" id="KW-0808">Transferase</keyword>
<organism evidence="2 3">
    <name type="scientific">Selenomonas caprae</name>
    <dbReference type="NCBI Taxonomy" id="2606905"/>
    <lineage>
        <taxon>Bacteria</taxon>
        <taxon>Bacillati</taxon>
        <taxon>Bacillota</taxon>
        <taxon>Negativicutes</taxon>
        <taxon>Selenomonadales</taxon>
        <taxon>Selenomonadaceae</taxon>
        <taxon>Selenomonas</taxon>
    </lineage>
</organism>
<proteinExistence type="predicted"/>
<dbReference type="AlphaFoldDB" id="A0A5D6WSA7"/>